<name>A0A1S1MQQ0_9GAMM</name>
<evidence type="ECO:0000313" key="2">
    <source>
        <dbReference type="EMBL" id="OHU90910.1"/>
    </source>
</evidence>
<sequence>MNNQEIGKSLASKAPWALLFNIALFALLGVVDGAPLLSNLLFSLLFGAISTTFLLLYWHEKGGSFFIFALLMPLMLIIVSELSNFVALAWVINGYFFGFALALIIYRVVFLRDAVEH</sequence>
<gene>
    <name evidence="2" type="ORF">BET10_08485</name>
</gene>
<evidence type="ECO:0000256" key="1">
    <source>
        <dbReference type="SAM" id="Phobius"/>
    </source>
</evidence>
<organism evidence="2 3">
    <name type="scientific">Pseudoalteromonas amylolytica</name>
    <dbReference type="NCBI Taxonomy" id="1859457"/>
    <lineage>
        <taxon>Bacteria</taxon>
        <taxon>Pseudomonadati</taxon>
        <taxon>Pseudomonadota</taxon>
        <taxon>Gammaproteobacteria</taxon>
        <taxon>Alteromonadales</taxon>
        <taxon>Pseudoalteromonadaceae</taxon>
        <taxon>Pseudoalteromonas</taxon>
    </lineage>
</organism>
<reference evidence="2 3" key="1">
    <citation type="submission" date="2016-09" db="EMBL/GenBank/DDBJ databases">
        <title>Pseudoalteromonas amylolytica sp. nov., isolated from the surface seawater.</title>
        <authorList>
            <person name="Wu Y.-H."/>
            <person name="Cheng H."/>
            <person name="Jin X.-B."/>
            <person name="Wang C.-S."/>
            <person name="Xu X.-W."/>
        </authorList>
    </citation>
    <scope>NUCLEOTIDE SEQUENCE [LARGE SCALE GENOMIC DNA]</scope>
    <source>
        <strain evidence="2 3">JW1</strain>
    </source>
</reference>
<keyword evidence="1" id="KW-0812">Transmembrane</keyword>
<dbReference type="RefSeq" id="WP_070984273.1">
    <property type="nucleotide sequence ID" value="NZ_MKJU01000025.1"/>
</dbReference>
<evidence type="ECO:0000313" key="3">
    <source>
        <dbReference type="Proteomes" id="UP000179786"/>
    </source>
</evidence>
<dbReference type="OrthoDB" id="6316103at2"/>
<protein>
    <submittedName>
        <fullName evidence="2">Uncharacterized protein</fullName>
    </submittedName>
</protein>
<keyword evidence="1" id="KW-0472">Membrane</keyword>
<keyword evidence="1" id="KW-1133">Transmembrane helix</keyword>
<dbReference type="EMBL" id="MKJU01000025">
    <property type="protein sequence ID" value="OHU90910.1"/>
    <property type="molecule type" value="Genomic_DNA"/>
</dbReference>
<feature type="transmembrane region" description="Helical" evidence="1">
    <location>
        <begin position="16"/>
        <end position="34"/>
    </location>
</feature>
<comment type="caution">
    <text evidence="2">The sequence shown here is derived from an EMBL/GenBank/DDBJ whole genome shotgun (WGS) entry which is preliminary data.</text>
</comment>
<feature type="transmembrane region" description="Helical" evidence="1">
    <location>
        <begin position="40"/>
        <end position="58"/>
    </location>
</feature>
<accession>A0A1S1MQQ0</accession>
<dbReference type="STRING" id="1859457.BET10_08485"/>
<feature type="transmembrane region" description="Helical" evidence="1">
    <location>
        <begin position="88"/>
        <end position="109"/>
    </location>
</feature>
<proteinExistence type="predicted"/>
<dbReference type="Proteomes" id="UP000179786">
    <property type="component" value="Unassembled WGS sequence"/>
</dbReference>
<feature type="transmembrane region" description="Helical" evidence="1">
    <location>
        <begin position="65"/>
        <end position="82"/>
    </location>
</feature>
<keyword evidence="3" id="KW-1185">Reference proteome</keyword>
<dbReference type="AlphaFoldDB" id="A0A1S1MQQ0"/>